<dbReference type="InterPro" id="IPR036457">
    <property type="entry name" value="PPM-type-like_dom_sf"/>
</dbReference>
<dbReference type="PANTHER" id="PTHR43156">
    <property type="entry name" value="STAGE II SPORULATION PROTEIN E-RELATED"/>
    <property type="match status" value="1"/>
</dbReference>
<comment type="caution">
    <text evidence="3">The sequence shown here is derived from an EMBL/GenBank/DDBJ whole genome shotgun (WGS) entry which is preliminary data.</text>
</comment>
<dbReference type="GO" id="GO:0016791">
    <property type="term" value="F:phosphatase activity"/>
    <property type="evidence" value="ECO:0007669"/>
    <property type="project" value="TreeGrafter"/>
</dbReference>
<sequence>MPPPVVVWHSLLAELIDVAHFVGPSGLAAIVQDSAARAGMGVTIHLVDHEQERLRALTRDLAVDPDAPLPEPLPVGGSIAGRAFMTLTPLIRHGAEPGVWMPIVNGTERIGVLEVRVPAGTDPTAPETVAGARLLAGLIGHMITSMTSYGDAIAKARRSRPMTPAAELLWQLLPPLTFATDHFVLAAVLEPCYEVGGDAFDYTVDDGLARFAVYDGVGKGMPAALTTAVALGASRASRRAGADLAGVAEAVDTALKSQFTDSRFVTAVLGEFDLKAGRLRYVGAGHPPPVLLRRGKAVRALAGGRRTPLGVPAPTPVAQERLEPGDRILFYSDGVTEARDEHGALFGLERLVDLVERHAEDGLPIAETVRRISHAVRDHQGGPPSDDATLLLLEWSQAAARRSVP</sequence>
<dbReference type="AlphaFoldDB" id="A0A6V8KMA6"/>
<dbReference type="PANTHER" id="PTHR43156:SF2">
    <property type="entry name" value="STAGE II SPORULATION PROTEIN E"/>
    <property type="match status" value="1"/>
</dbReference>
<dbReference type="SUPFAM" id="SSF81606">
    <property type="entry name" value="PP2C-like"/>
    <property type="match status" value="1"/>
</dbReference>
<evidence type="ECO:0000256" key="1">
    <source>
        <dbReference type="ARBA" id="ARBA00022801"/>
    </source>
</evidence>
<dbReference type="EMBL" id="BLPF01000003">
    <property type="protein sequence ID" value="GFJ83086.1"/>
    <property type="molecule type" value="Genomic_DNA"/>
</dbReference>
<dbReference type="Gene3D" id="3.60.40.10">
    <property type="entry name" value="PPM-type phosphatase domain"/>
    <property type="match status" value="1"/>
</dbReference>
<evidence type="ECO:0000313" key="4">
    <source>
        <dbReference type="Proteomes" id="UP000482800"/>
    </source>
</evidence>
<reference evidence="3 4" key="2">
    <citation type="submission" date="2020-03" db="EMBL/GenBank/DDBJ databases">
        <authorList>
            <person name="Ichikawa N."/>
            <person name="Kimura A."/>
            <person name="Kitahashi Y."/>
            <person name="Uohara A."/>
        </authorList>
    </citation>
    <scope>NUCLEOTIDE SEQUENCE [LARGE SCALE GENOMIC DNA]</scope>
    <source>
        <strain evidence="3 4">NBRC 108639</strain>
    </source>
</reference>
<reference evidence="3 4" key="1">
    <citation type="submission" date="2020-03" db="EMBL/GenBank/DDBJ databases">
        <title>Whole genome shotgun sequence of Phytohabitans houttuyneae NBRC 108639.</title>
        <authorList>
            <person name="Komaki H."/>
            <person name="Tamura T."/>
        </authorList>
    </citation>
    <scope>NUCLEOTIDE SEQUENCE [LARGE SCALE GENOMIC DNA]</scope>
    <source>
        <strain evidence="3 4">NBRC 108639</strain>
    </source>
</reference>
<organism evidence="3 4">
    <name type="scientific">Phytohabitans houttuyneae</name>
    <dbReference type="NCBI Taxonomy" id="1076126"/>
    <lineage>
        <taxon>Bacteria</taxon>
        <taxon>Bacillati</taxon>
        <taxon>Actinomycetota</taxon>
        <taxon>Actinomycetes</taxon>
        <taxon>Micromonosporales</taxon>
        <taxon>Micromonosporaceae</taxon>
    </lineage>
</organism>
<proteinExistence type="predicted"/>
<protein>
    <submittedName>
        <fullName evidence="3">Phosphatase</fullName>
    </submittedName>
</protein>
<evidence type="ECO:0000259" key="2">
    <source>
        <dbReference type="SMART" id="SM00331"/>
    </source>
</evidence>
<keyword evidence="1" id="KW-0378">Hydrolase</keyword>
<dbReference type="InterPro" id="IPR052016">
    <property type="entry name" value="Bact_Sigma-Reg"/>
</dbReference>
<dbReference type="Pfam" id="PF07228">
    <property type="entry name" value="SpoIIE"/>
    <property type="match status" value="1"/>
</dbReference>
<evidence type="ECO:0000313" key="3">
    <source>
        <dbReference type="EMBL" id="GFJ83086.1"/>
    </source>
</evidence>
<keyword evidence="4" id="KW-1185">Reference proteome</keyword>
<dbReference type="Proteomes" id="UP000482800">
    <property type="component" value="Unassembled WGS sequence"/>
</dbReference>
<gene>
    <name evidence="3" type="ORF">Phou_072660</name>
</gene>
<dbReference type="SMART" id="SM00331">
    <property type="entry name" value="PP2C_SIG"/>
    <property type="match status" value="1"/>
</dbReference>
<name>A0A6V8KMA6_9ACTN</name>
<dbReference type="InterPro" id="IPR001932">
    <property type="entry name" value="PPM-type_phosphatase-like_dom"/>
</dbReference>
<feature type="domain" description="PPM-type phosphatase" evidence="2">
    <location>
        <begin position="180"/>
        <end position="395"/>
    </location>
</feature>
<dbReference type="SUPFAM" id="SSF55781">
    <property type="entry name" value="GAF domain-like"/>
    <property type="match status" value="1"/>
</dbReference>
<accession>A0A6V8KMA6</accession>